<organism evidence="2 3">
    <name type="scientific">Polyrhizophydium stewartii</name>
    <dbReference type="NCBI Taxonomy" id="2732419"/>
    <lineage>
        <taxon>Eukaryota</taxon>
        <taxon>Fungi</taxon>
        <taxon>Fungi incertae sedis</taxon>
        <taxon>Chytridiomycota</taxon>
        <taxon>Chytridiomycota incertae sedis</taxon>
        <taxon>Chytridiomycetes</taxon>
        <taxon>Rhizophydiales</taxon>
        <taxon>Rhizophydiales incertae sedis</taxon>
        <taxon>Polyrhizophydium</taxon>
    </lineage>
</organism>
<evidence type="ECO:0000313" key="2">
    <source>
        <dbReference type="EMBL" id="KAL2918588.1"/>
    </source>
</evidence>
<evidence type="ECO:0000313" key="3">
    <source>
        <dbReference type="Proteomes" id="UP001527925"/>
    </source>
</evidence>
<evidence type="ECO:0008006" key="4">
    <source>
        <dbReference type="Google" id="ProtNLM"/>
    </source>
</evidence>
<reference evidence="2 3" key="1">
    <citation type="submission" date="2023-09" db="EMBL/GenBank/DDBJ databases">
        <title>Pangenome analysis of Batrachochytrium dendrobatidis and related Chytrids.</title>
        <authorList>
            <person name="Yacoub M.N."/>
            <person name="Stajich J.E."/>
            <person name="James T.Y."/>
        </authorList>
    </citation>
    <scope>NUCLEOTIDE SEQUENCE [LARGE SCALE GENOMIC DNA]</scope>
    <source>
        <strain evidence="2 3">JEL0888</strain>
    </source>
</reference>
<evidence type="ECO:0000256" key="1">
    <source>
        <dbReference type="SAM" id="MobiDB-lite"/>
    </source>
</evidence>
<sequence>MRALPASSAGSTATAPHAVAPTSSLMSTTSSSSMSTSVSFGAGSSSLFFTPLIPASPRPVAQMLNLTGAGTDFSRMSLSDDMDKQLDL</sequence>
<proteinExistence type="predicted"/>
<feature type="region of interest" description="Disordered" evidence="1">
    <location>
        <begin position="1"/>
        <end position="39"/>
    </location>
</feature>
<comment type="caution">
    <text evidence="2">The sequence shown here is derived from an EMBL/GenBank/DDBJ whole genome shotgun (WGS) entry which is preliminary data.</text>
</comment>
<protein>
    <recommendedName>
        <fullName evidence="4">Secreted protein</fullName>
    </recommendedName>
</protein>
<keyword evidence="3" id="KW-1185">Reference proteome</keyword>
<name>A0ABR4NGC8_9FUNG</name>
<accession>A0ABR4NGC8</accession>
<dbReference type="Proteomes" id="UP001527925">
    <property type="component" value="Unassembled WGS sequence"/>
</dbReference>
<dbReference type="EMBL" id="JADGIZ020000006">
    <property type="protein sequence ID" value="KAL2918588.1"/>
    <property type="molecule type" value="Genomic_DNA"/>
</dbReference>
<gene>
    <name evidence="2" type="ORF">HK105_201989</name>
</gene>